<dbReference type="EMBL" id="BNEE01000006">
    <property type="protein sequence ID" value="GHI89141.1"/>
    <property type="molecule type" value="Genomic_DNA"/>
</dbReference>
<keyword evidence="2" id="KW-1185">Reference proteome</keyword>
<name>A0A919H6Q4_9ACTN</name>
<evidence type="ECO:0000313" key="2">
    <source>
        <dbReference type="Proteomes" id="UP000600026"/>
    </source>
</evidence>
<dbReference type="InterPro" id="IPR029058">
    <property type="entry name" value="AB_hydrolase_fold"/>
</dbReference>
<reference evidence="1" key="1">
    <citation type="submission" date="2020-09" db="EMBL/GenBank/DDBJ databases">
        <title>Whole genome shotgun sequence of Streptomyces xanthophaeus NBRC 12829.</title>
        <authorList>
            <person name="Komaki H."/>
            <person name="Tamura T."/>
        </authorList>
    </citation>
    <scope>NUCLEOTIDE SEQUENCE</scope>
    <source>
        <strain evidence="1">NBRC 12829</strain>
    </source>
</reference>
<accession>A0A919H6Q4</accession>
<comment type="caution">
    <text evidence="1">The sequence shown here is derived from an EMBL/GenBank/DDBJ whole genome shotgun (WGS) entry which is preliminary data.</text>
</comment>
<protein>
    <recommendedName>
        <fullName evidence="3">Thioesterase domain-containing protein</fullName>
    </recommendedName>
</protein>
<dbReference type="Proteomes" id="UP000600026">
    <property type="component" value="Unassembled WGS sequence"/>
</dbReference>
<proteinExistence type="predicted"/>
<sequence>MSTGSWRRISEGDRARTVLAVDFDSTARPEAGFRRLAPLLPPGREIWLTGQPDEAEKELLDAEGYLGRWRQLPGGPGGHVDTVMGYCVGGVFAAALADEIARQQGSRPALLLFDPEPVEEMSLYRDLTKAVGAMSVLSEEERAGYVTEALTVCGTAGGDFRATALQVVKLYESAAGLAFDRLGLDEETADDLMGMFRSYVSYLCGAQELSPEAGWATAVALTSRGSSPGAPLARREQTFPLGTEGLLDDQDVAEAVHRFLEERGA</sequence>
<dbReference type="Gene3D" id="3.40.50.1820">
    <property type="entry name" value="alpha/beta hydrolase"/>
    <property type="match status" value="1"/>
</dbReference>
<gene>
    <name evidence="1" type="ORF">Sxan_65050</name>
</gene>
<dbReference type="OrthoDB" id="3601157at2"/>
<evidence type="ECO:0000313" key="1">
    <source>
        <dbReference type="EMBL" id="GHI89141.1"/>
    </source>
</evidence>
<dbReference type="RefSeq" id="WP_031138773.1">
    <property type="nucleotide sequence ID" value="NZ_BNEE01000006.1"/>
</dbReference>
<evidence type="ECO:0008006" key="3">
    <source>
        <dbReference type="Google" id="ProtNLM"/>
    </source>
</evidence>
<dbReference type="AlphaFoldDB" id="A0A919H6Q4"/>
<organism evidence="1 2">
    <name type="scientific">Streptomyces xanthophaeus</name>
    <dbReference type="NCBI Taxonomy" id="67385"/>
    <lineage>
        <taxon>Bacteria</taxon>
        <taxon>Bacillati</taxon>
        <taxon>Actinomycetota</taxon>
        <taxon>Actinomycetes</taxon>
        <taxon>Kitasatosporales</taxon>
        <taxon>Streptomycetaceae</taxon>
        <taxon>Streptomyces</taxon>
    </lineage>
</organism>